<dbReference type="AlphaFoldDB" id="A0A371F1F4"/>
<name>A0A371F1F4_MUCPR</name>
<protein>
    <submittedName>
        <fullName evidence="1">Uncharacterized protein</fullName>
    </submittedName>
</protein>
<organism evidence="1 2">
    <name type="scientific">Mucuna pruriens</name>
    <name type="common">Velvet bean</name>
    <name type="synonym">Dolichos pruriens</name>
    <dbReference type="NCBI Taxonomy" id="157652"/>
    <lineage>
        <taxon>Eukaryota</taxon>
        <taxon>Viridiplantae</taxon>
        <taxon>Streptophyta</taxon>
        <taxon>Embryophyta</taxon>
        <taxon>Tracheophyta</taxon>
        <taxon>Spermatophyta</taxon>
        <taxon>Magnoliopsida</taxon>
        <taxon>eudicotyledons</taxon>
        <taxon>Gunneridae</taxon>
        <taxon>Pentapetalae</taxon>
        <taxon>rosids</taxon>
        <taxon>fabids</taxon>
        <taxon>Fabales</taxon>
        <taxon>Fabaceae</taxon>
        <taxon>Papilionoideae</taxon>
        <taxon>50 kb inversion clade</taxon>
        <taxon>NPAAA clade</taxon>
        <taxon>indigoferoid/millettioid clade</taxon>
        <taxon>Phaseoleae</taxon>
        <taxon>Mucuna</taxon>
    </lineage>
</organism>
<sequence length="278" mass="31368">MVAKLIETRRLVIPLSFCIVYGKTRSDDNNKGGENGEKEMYLKEVFSFLIFLETMSFFLLRLNQPKLASLHKTSIIFVLHQVKGNLLGKIALGRLMLANMVISSMPTYNIHITWLPQYTCDNIDNLLEDLYGRVQMINGLIWLDGKNITKARKHDGLGLQFVRLLDFVRKRTWMSVVGLDLYLLGLLPIRLGSGFLLVVQCSLDSIWVDRFGLDRPCILELASPLFLPLESNSVLSTFWNLIPKLGSTFINVATIVLLMSAIGNSTSWEVLGTSSILQ</sequence>
<dbReference type="Proteomes" id="UP000257109">
    <property type="component" value="Unassembled WGS sequence"/>
</dbReference>
<gene>
    <name evidence="1" type="ORF">CR513_48422</name>
</gene>
<dbReference type="EMBL" id="QJKJ01011046">
    <property type="protein sequence ID" value="RDX72138.1"/>
    <property type="molecule type" value="Genomic_DNA"/>
</dbReference>
<accession>A0A371F1F4</accession>
<feature type="non-terminal residue" evidence="1">
    <location>
        <position position="1"/>
    </location>
</feature>
<reference evidence="1" key="1">
    <citation type="submission" date="2018-05" db="EMBL/GenBank/DDBJ databases">
        <title>Draft genome of Mucuna pruriens seed.</title>
        <authorList>
            <person name="Nnadi N.E."/>
            <person name="Vos R."/>
            <person name="Hasami M.H."/>
            <person name="Devisetty U.K."/>
            <person name="Aguiy J.C."/>
        </authorList>
    </citation>
    <scope>NUCLEOTIDE SEQUENCE [LARGE SCALE GENOMIC DNA]</scope>
    <source>
        <strain evidence="1">JCA_2017</strain>
    </source>
</reference>
<proteinExistence type="predicted"/>
<dbReference type="OrthoDB" id="1436389at2759"/>
<keyword evidence="2" id="KW-1185">Reference proteome</keyword>
<evidence type="ECO:0000313" key="1">
    <source>
        <dbReference type="EMBL" id="RDX72138.1"/>
    </source>
</evidence>
<evidence type="ECO:0000313" key="2">
    <source>
        <dbReference type="Proteomes" id="UP000257109"/>
    </source>
</evidence>
<comment type="caution">
    <text evidence="1">The sequence shown here is derived from an EMBL/GenBank/DDBJ whole genome shotgun (WGS) entry which is preliminary data.</text>
</comment>